<feature type="region of interest" description="Disordered" evidence="1">
    <location>
        <begin position="178"/>
        <end position="202"/>
    </location>
</feature>
<dbReference type="InParanoid" id="A0A0G4H736"/>
<dbReference type="VEuPathDB" id="CryptoDB:Vbra_10728"/>
<gene>
    <name evidence="2" type="ORF">Vbra_10728</name>
</gene>
<feature type="compositionally biased region" description="Polar residues" evidence="1">
    <location>
        <begin position="252"/>
        <end position="261"/>
    </location>
</feature>
<accession>A0A0G4H736</accession>
<evidence type="ECO:0000313" key="2">
    <source>
        <dbReference type="EMBL" id="CEM39522.1"/>
    </source>
</evidence>
<feature type="region of interest" description="Disordered" evidence="1">
    <location>
        <begin position="64"/>
        <end position="101"/>
    </location>
</feature>
<dbReference type="EMBL" id="CDMY01001040">
    <property type="protein sequence ID" value="CEM39522.1"/>
    <property type="molecule type" value="Genomic_DNA"/>
</dbReference>
<evidence type="ECO:0000256" key="1">
    <source>
        <dbReference type="SAM" id="MobiDB-lite"/>
    </source>
</evidence>
<feature type="compositionally biased region" description="Basic and acidic residues" evidence="1">
    <location>
        <begin position="71"/>
        <end position="87"/>
    </location>
</feature>
<proteinExistence type="predicted"/>
<dbReference type="PhylomeDB" id="A0A0G4H736"/>
<reference evidence="2 3" key="1">
    <citation type="submission" date="2014-11" db="EMBL/GenBank/DDBJ databases">
        <authorList>
            <person name="Zhu J."/>
            <person name="Qi W."/>
            <person name="Song R."/>
        </authorList>
    </citation>
    <scope>NUCLEOTIDE SEQUENCE [LARGE SCALE GENOMIC DNA]</scope>
</reference>
<protein>
    <submittedName>
        <fullName evidence="2">Uncharacterized protein</fullName>
    </submittedName>
</protein>
<feature type="region of interest" description="Disordered" evidence="1">
    <location>
        <begin position="246"/>
        <end position="271"/>
    </location>
</feature>
<name>A0A0G4H736_VITBC</name>
<evidence type="ECO:0000313" key="3">
    <source>
        <dbReference type="Proteomes" id="UP000041254"/>
    </source>
</evidence>
<dbReference type="AlphaFoldDB" id="A0A0G4H736"/>
<organism evidence="2 3">
    <name type="scientific">Vitrella brassicaformis (strain CCMP3155)</name>
    <dbReference type="NCBI Taxonomy" id="1169540"/>
    <lineage>
        <taxon>Eukaryota</taxon>
        <taxon>Sar</taxon>
        <taxon>Alveolata</taxon>
        <taxon>Colpodellida</taxon>
        <taxon>Vitrellaceae</taxon>
        <taxon>Vitrella</taxon>
    </lineage>
</organism>
<dbReference type="Proteomes" id="UP000041254">
    <property type="component" value="Unassembled WGS sequence"/>
</dbReference>
<feature type="region of interest" description="Disordered" evidence="1">
    <location>
        <begin position="113"/>
        <end position="137"/>
    </location>
</feature>
<feature type="compositionally biased region" description="Basic and acidic residues" evidence="1">
    <location>
        <begin position="126"/>
        <end position="137"/>
    </location>
</feature>
<sequence length="271" mass="29135">MEGGMRATLLLSSDAEGGASGTAMGLWGVALREAMMAAYDGRDQGKSAAALECCCWGEGGEWEGEGGKGVGEGEKGRAATAASDRRPSVASTAAPHGRSSSLLLQQTGSLESIPEVSGGETSGVDVHAKSDPLSELGEREVEKCCRLSIEDTSESTGESLKRALTTYSIEPWLDQGLDDEEEEASQQPPKATPTPARVLPPTRRTKEDNTIHYKSYPREIKTWWNRMRRVLSVGFASCGGRMPPRSRLPTATVRQEVQTTDRCPHLAKTPW</sequence>
<keyword evidence="3" id="KW-1185">Reference proteome</keyword>